<evidence type="ECO:0000313" key="3">
    <source>
        <dbReference type="EMBL" id="MFC5659090.1"/>
    </source>
</evidence>
<dbReference type="SMART" id="SM00866">
    <property type="entry name" value="UTRA"/>
    <property type="match status" value="1"/>
</dbReference>
<dbReference type="PANTHER" id="PTHR44846:SF17">
    <property type="entry name" value="GNTR-FAMILY TRANSCRIPTIONAL REGULATOR"/>
    <property type="match status" value="1"/>
</dbReference>
<dbReference type="Pfam" id="PF07702">
    <property type="entry name" value="UTRA"/>
    <property type="match status" value="1"/>
</dbReference>
<dbReference type="InterPro" id="IPR011663">
    <property type="entry name" value="UTRA"/>
</dbReference>
<sequence>MQVSVASTQGVGTANEDTVHVSPTGVVVLDGLSAPKDLPMGCIHGTPWYVRQLGTRLINLIGDDAVSLREALRSAISEVNDLHRGTCALDQEAVPASTVVMIRERGDVLDYLVLSDNVLVLDLSDEGIRTITDKRVEEVAGEEMEAALQGPTGTPEHTARVSALVTVQRRLRNRPGGYWVAATDPAAADEAITGSVDLAQVRQAALLTDGASRLVDSFGVLSWEQLLDLLRVEGPAALIARTREVELADPAGERWPRFKRSDDATAAYARIGQPVALSSAGQRVERGRRTGSSWGAGERSDGHTAAAVPAPQDVAAALGVETGDVVIRRTRVYRDRHGVVAHSTSWIPLEFAQAVPALLRNERLIGGTSLDLIAQKTGRQAVKRRDETTARIATAEDAQLLELQPGTNEAILVLSARFVDCEGRPLEYGVDLGAPGRMRVETADMTC</sequence>
<dbReference type="InterPro" id="IPR050679">
    <property type="entry name" value="Bact_HTH_transcr_reg"/>
</dbReference>
<accession>A0ABW0WNA2</accession>
<dbReference type="InterPro" id="IPR028978">
    <property type="entry name" value="Chorismate_lyase_/UTRA_dom_sf"/>
</dbReference>
<evidence type="ECO:0000256" key="1">
    <source>
        <dbReference type="SAM" id="MobiDB-lite"/>
    </source>
</evidence>
<dbReference type="SUPFAM" id="SSF64288">
    <property type="entry name" value="Chorismate lyase-like"/>
    <property type="match status" value="1"/>
</dbReference>
<proteinExistence type="predicted"/>
<dbReference type="Gene3D" id="3.40.1410.10">
    <property type="entry name" value="Chorismate lyase-like"/>
    <property type="match status" value="1"/>
</dbReference>
<dbReference type="Proteomes" id="UP001596065">
    <property type="component" value="Unassembled WGS sequence"/>
</dbReference>
<dbReference type="RefSeq" id="WP_344347665.1">
    <property type="nucleotide sequence ID" value="NZ_BAAASM010000012.1"/>
</dbReference>
<feature type="domain" description="UbiC transcription regulator-associated" evidence="2">
    <location>
        <begin position="285"/>
        <end position="439"/>
    </location>
</feature>
<feature type="region of interest" description="Disordered" evidence="1">
    <location>
        <begin position="280"/>
        <end position="306"/>
    </location>
</feature>
<evidence type="ECO:0000313" key="4">
    <source>
        <dbReference type="Proteomes" id="UP001596065"/>
    </source>
</evidence>
<dbReference type="EMBL" id="JBHSOE010000056">
    <property type="protein sequence ID" value="MFC5659090.1"/>
    <property type="molecule type" value="Genomic_DNA"/>
</dbReference>
<comment type="caution">
    <text evidence="3">The sequence shown here is derived from an EMBL/GenBank/DDBJ whole genome shotgun (WGS) entry which is preliminary data.</text>
</comment>
<evidence type="ECO:0000259" key="2">
    <source>
        <dbReference type="SMART" id="SM00866"/>
    </source>
</evidence>
<gene>
    <name evidence="3" type="ORF">ACFP3J_26910</name>
</gene>
<reference evidence="4" key="1">
    <citation type="journal article" date="2019" name="Int. J. Syst. Evol. Microbiol.">
        <title>The Global Catalogue of Microorganisms (GCM) 10K type strain sequencing project: providing services to taxonomists for standard genome sequencing and annotation.</title>
        <authorList>
            <consortium name="The Broad Institute Genomics Platform"/>
            <consortium name="The Broad Institute Genome Sequencing Center for Infectious Disease"/>
            <person name="Wu L."/>
            <person name="Ma J."/>
        </authorList>
    </citation>
    <scope>NUCLEOTIDE SEQUENCE [LARGE SCALE GENOMIC DNA]</scope>
    <source>
        <strain evidence="4">KCTC 5701</strain>
    </source>
</reference>
<dbReference type="PANTHER" id="PTHR44846">
    <property type="entry name" value="MANNOSYL-D-GLYCERATE TRANSPORT/METABOLISM SYSTEM REPRESSOR MNGR-RELATED"/>
    <property type="match status" value="1"/>
</dbReference>
<protein>
    <submittedName>
        <fullName evidence="3">UTRA domain-containing protein</fullName>
    </submittedName>
</protein>
<keyword evidence="4" id="KW-1185">Reference proteome</keyword>
<name>A0ABW0WNA2_STRNO</name>
<organism evidence="3 4">
    <name type="scientific">Streptomyces nogalater</name>
    <dbReference type="NCBI Taxonomy" id="38314"/>
    <lineage>
        <taxon>Bacteria</taxon>
        <taxon>Bacillati</taxon>
        <taxon>Actinomycetota</taxon>
        <taxon>Actinomycetes</taxon>
        <taxon>Kitasatosporales</taxon>
        <taxon>Streptomycetaceae</taxon>
        <taxon>Streptomyces</taxon>
    </lineage>
</organism>